<dbReference type="AlphaFoldDB" id="A0A813HRH5"/>
<dbReference type="EMBL" id="CAJNNW010001765">
    <property type="protein sequence ID" value="CAE8640818.1"/>
    <property type="molecule type" value="Genomic_DNA"/>
</dbReference>
<comment type="caution">
    <text evidence="2">The sequence shown here is derived from an EMBL/GenBank/DDBJ whole genome shotgun (WGS) entry which is preliminary data.</text>
</comment>
<gene>
    <name evidence="2" type="ORF">PGLA2088_LOCUS2223</name>
</gene>
<evidence type="ECO:0000313" key="2">
    <source>
        <dbReference type="EMBL" id="CAE8640818.1"/>
    </source>
</evidence>
<evidence type="ECO:0000313" key="3">
    <source>
        <dbReference type="Proteomes" id="UP000626109"/>
    </source>
</evidence>
<proteinExistence type="predicted"/>
<accession>A0A813HRH5</accession>
<dbReference type="Proteomes" id="UP000626109">
    <property type="component" value="Unassembled WGS sequence"/>
</dbReference>
<feature type="non-terminal residue" evidence="2">
    <location>
        <position position="118"/>
    </location>
</feature>
<name>A0A813HRH5_POLGL</name>
<sequence length="118" mass="12861">AWVPEPQVPAVLSVIKKAETFAGPTTRRRRTAMGKATASSPKPPPPGQIEADLAEAYEVAGGDDDSWKQDMGDAAKDYGEVTFDSTKFNPSQVFADKFHGQFESMIPKAEYFVYEAMG</sequence>
<organism evidence="2 3">
    <name type="scientific">Polarella glacialis</name>
    <name type="common">Dinoflagellate</name>
    <dbReference type="NCBI Taxonomy" id="89957"/>
    <lineage>
        <taxon>Eukaryota</taxon>
        <taxon>Sar</taxon>
        <taxon>Alveolata</taxon>
        <taxon>Dinophyceae</taxon>
        <taxon>Suessiales</taxon>
        <taxon>Suessiaceae</taxon>
        <taxon>Polarella</taxon>
    </lineage>
</organism>
<feature type="non-terminal residue" evidence="2">
    <location>
        <position position="1"/>
    </location>
</feature>
<protein>
    <submittedName>
        <fullName evidence="2">Uncharacterized protein</fullName>
    </submittedName>
</protein>
<evidence type="ECO:0000256" key="1">
    <source>
        <dbReference type="SAM" id="MobiDB-lite"/>
    </source>
</evidence>
<feature type="region of interest" description="Disordered" evidence="1">
    <location>
        <begin position="23"/>
        <end position="47"/>
    </location>
</feature>
<reference evidence="2" key="1">
    <citation type="submission" date="2021-02" db="EMBL/GenBank/DDBJ databases">
        <authorList>
            <person name="Dougan E. K."/>
            <person name="Rhodes N."/>
            <person name="Thang M."/>
            <person name="Chan C."/>
        </authorList>
    </citation>
    <scope>NUCLEOTIDE SEQUENCE</scope>
</reference>